<sequence>MSNPNFWTTVLNWTFARGYIRIPIVFTIPIVFNKYALHQFEPLFQQWNAGHNQRDIWDRLEGKVALMLEEEAV</sequence>
<evidence type="ECO:0000313" key="2">
    <source>
        <dbReference type="EMBL" id="SCU64715.1"/>
    </source>
</evidence>
<keyword evidence="1" id="KW-0472">Membrane</keyword>
<keyword evidence="3" id="KW-1185">Reference proteome</keyword>
<keyword evidence="1" id="KW-0812">Transmembrane</keyword>
<dbReference type="Proteomes" id="UP000195570">
    <property type="component" value="Unassembled WGS sequence"/>
</dbReference>
<dbReference type="RefSeq" id="XP_067076427.1">
    <property type="nucleotide sequence ID" value="XM_067220326.1"/>
</dbReference>
<keyword evidence="1" id="KW-1133">Transmembrane helix</keyword>
<name>A0A1G4HZC4_TRYEQ</name>
<dbReference type="AlphaFoldDB" id="A0A1G4HZC4"/>
<organism evidence="2 3">
    <name type="scientific">Trypanosoma equiperdum</name>
    <dbReference type="NCBI Taxonomy" id="5694"/>
    <lineage>
        <taxon>Eukaryota</taxon>
        <taxon>Discoba</taxon>
        <taxon>Euglenozoa</taxon>
        <taxon>Kinetoplastea</taxon>
        <taxon>Metakinetoplastina</taxon>
        <taxon>Trypanosomatida</taxon>
        <taxon>Trypanosomatidae</taxon>
        <taxon>Trypanosoma</taxon>
    </lineage>
</organism>
<evidence type="ECO:0000313" key="3">
    <source>
        <dbReference type="Proteomes" id="UP000195570"/>
    </source>
</evidence>
<dbReference type="EMBL" id="CZPT02000133">
    <property type="protein sequence ID" value="SCU64715.1"/>
    <property type="molecule type" value="Genomic_DNA"/>
</dbReference>
<evidence type="ECO:0000256" key="1">
    <source>
        <dbReference type="SAM" id="Phobius"/>
    </source>
</evidence>
<feature type="transmembrane region" description="Helical" evidence="1">
    <location>
        <begin position="20"/>
        <end position="37"/>
    </location>
</feature>
<dbReference type="VEuPathDB" id="TriTrypDB:TEOVI_000010800"/>
<reference evidence="2" key="1">
    <citation type="submission" date="2016-09" db="EMBL/GenBank/DDBJ databases">
        <authorList>
            <person name="Hebert L."/>
            <person name="Moumen B."/>
        </authorList>
    </citation>
    <scope>NUCLEOTIDE SEQUENCE [LARGE SCALE GENOMIC DNA]</scope>
    <source>
        <strain evidence="2">OVI</strain>
    </source>
</reference>
<gene>
    <name evidence="2" type="ORF">TEOVI_000010800</name>
</gene>
<dbReference type="GeneID" id="92374048"/>
<comment type="caution">
    <text evidence="2">The sequence shown here is derived from an EMBL/GenBank/DDBJ whole genome shotgun (WGS) entry which is preliminary data.</text>
</comment>
<proteinExistence type="predicted"/>
<protein>
    <submittedName>
        <fullName evidence="2">Uncharacterized protein</fullName>
    </submittedName>
</protein>
<accession>A0A1G4HZC4</accession>